<keyword evidence="1" id="KW-1133">Transmembrane helix</keyword>
<dbReference type="STRING" id="796925.A0A137P5G0"/>
<proteinExistence type="predicted"/>
<evidence type="ECO:0000313" key="3">
    <source>
        <dbReference type="Proteomes" id="UP000070444"/>
    </source>
</evidence>
<evidence type="ECO:0000313" key="2">
    <source>
        <dbReference type="EMBL" id="KXN70189.1"/>
    </source>
</evidence>
<name>A0A137P5G0_CONC2</name>
<reference evidence="2 3" key="1">
    <citation type="journal article" date="2015" name="Genome Biol. Evol.">
        <title>Phylogenomic analyses indicate that early fungi evolved digesting cell walls of algal ancestors of land plants.</title>
        <authorList>
            <person name="Chang Y."/>
            <person name="Wang S."/>
            <person name="Sekimoto S."/>
            <person name="Aerts A.L."/>
            <person name="Choi C."/>
            <person name="Clum A."/>
            <person name="LaButti K.M."/>
            <person name="Lindquist E.A."/>
            <person name="Yee Ngan C."/>
            <person name="Ohm R.A."/>
            <person name="Salamov A.A."/>
            <person name="Grigoriev I.V."/>
            <person name="Spatafora J.W."/>
            <person name="Berbee M.L."/>
        </authorList>
    </citation>
    <scope>NUCLEOTIDE SEQUENCE [LARGE SCALE GENOMIC DNA]</scope>
    <source>
        <strain evidence="2 3">NRRL 28638</strain>
    </source>
</reference>
<gene>
    <name evidence="2" type="ORF">CONCODRAFT_26702</name>
</gene>
<dbReference type="EMBL" id="KQ964510">
    <property type="protein sequence ID" value="KXN70189.1"/>
    <property type="molecule type" value="Genomic_DNA"/>
</dbReference>
<keyword evidence="1" id="KW-0472">Membrane</keyword>
<dbReference type="AlphaFoldDB" id="A0A137P5G0"/>
<dbReference type="Proteomes" id="UP000070444">
    <property type="component" value="Unassembled WGS sequence"/>
</dbReference>
<feature type="transmembrane region" description="Helical" evidence="1">
    <location>
        <begin position="6"/>
        <end position="26"/>
    </location>
</feature>
<accession>A0A137P5G0</accession>
<sequence>PLDPWVIFSRVVTFWAPGAILKRVGLPAKDMQQAWREKFALCFIIACIMAVVVFITL</sequence>
<dbReference type="OMA" id="PFLMTSC"/>
<organism evidence="2 3">
    <name type="scientific">Conidiobolus coronatus (strain ATCC 28846 / CBS 209.66 / NRRL 28638)</name>
    <name type="common">Delacroixia coronata</name>
    <dbReference type="NCBI Taxonomy" id="796925"/>
    <lineage>
        <taxon>Eukaryota</taxon>
        <taxon>Fungi</taxon>
        <taxon>Fungi incertae sedis</taxon>
        <taxon>Zoopagomycota</taxon>
        <taxon>Entomophthoromycotina</taxon>
        <taxon>Entomophthoromycetes</taxon>
        <taxon>Entomophthorales</taxon>
        <taxon>Ancylistaceae</taxon>
        <taxon>Conidiobolus</taxon>
    </lineage>
</organism>
<feature type="non-terminal residue" evidence="2">
    <location>
        <position position="1"/>
    </location>
</feature>
<protein>
    <submittedName>
        <fullName evidence="2">Uncharacterized protein</fullName>
    </submittedName>
</protein>
<dbReference type="OrthoDB" id="370884at2759"/>
<evidence type="ECO:0000256" key="1">
    <source>
        <dbReference type="SAM" id="Phobius"/>
    </source>
</evidence>
<keyword evidence="1" id="KW-0812">Transmembrane</keyword>
<feature type="transmembrane region" description="Helical" evidence="1">
    <location>
        <begin position="38"/>
        <end position="56"/>
    </location>
</feature>
<keyword evidence="3" id="KW-1185">Reference proteome</keyword>
<feature type="non-terminal residue" evidence="2">
    <location>
        <position position="57"/>
    </location>
</feature>